<dbReference type="GO" id="GO:0005634">
    <property type="term" value="C:nucleus"/>
    <property type="evidence" value="ECO:0007669"/>
    <property type="project" value="TreeGrafter"/>
</dbReference>
<dbReference type="InterPro" id="IPR036054">
    <property type="entry name" value="BTG-like_sf"/>
</dbReference>
<evidence type="ECO:0000256" key="1">
    <source>
        <dbReference type="ARBA" id="ARBA00007989"/>
    </source>
</evidence>
<comment type="caution">
    <text evidence="4">The sequence shown here is derived from an EMBL/GenBank/DDBJ whole genome shotgun (WGS) entry which is preliminary data.</text>
</comment>
<name>A0AA88YSL2_PINIB</name>
<dbReference type="GO" id="GO:0005737">
    <property type="term" value="C:cytoplasm"/>
    <property type="evidence" value="ECO:0007669"/>
    <property type="project" value="TreeGrafter"/>
</dbReference>
<feature type="compositionally biased region" description="Polar residues" evidence="2">
    <location>
        <begin position="378"/>
        <end position="388"/>
    </location>
</feature>
<keyword evidence="5" id="KW-1185">Reference proteome</keyword>
<feature type="compositionally biased region" description="Polar residues" evidence="2">
    <location>
        <begin position="315"/>
        <end position="356"/>
    </location>
</feature>
<dbReference type="InterPro" id="IPR002087">
    <property type="entry name" value="Anti_prolifrtn"/>
</dbReference>
<dbReference type="PANTHER" id="PTHR22978:SF44">
    <property type="entry name" value="PROTEIN BTG3-LIKE PROTEIN"/>
    <property type="match status" value="1"/>
</dbReference>
<feature type="compositionally biased region" description="Basic residues" evidence="2">
    <location>
        <begin position="197"/>
        <end position="211"/>
    </location>
</feature>
<evidence type="ECO:0000256" key="2">
    <source>
        <dbReference type="SAM" id="MobiDB-lite"/>
    </source>
</evidence>
<evidence type="ECO:0000313" key="5">
    <source>
        <dbReference type="Proteomes" id="UP001186944"/>
    </source>
</evidence>
<dbReference type="Proteomes" id="UP001186944">
    <property type="component" value="Unassembled WGS sequence"/>
</dbReference>
<dbReference type="InterPro" id="IPR033332">
    <property type="entry name" value="BTG"/>
</dbReference>
<feature type="compositionally biased region" description="Low complexity" evidence="2">
    <location>
        <begin position="293"/>
        <end position="314"/>
    </location>
</feature>
<dbReference type="EMBL" id="VSWD01000002">
    <property type="protein sequence ID" value="KAK3107652.1"/>
    <property type="molecule type" value="Genomic_DNA"/>
</dbReference>
<dbReference type="SMART" id="SM00099">
    <property type="entry name" value="btg1"/>
    <property type="match status" value="1"/>
</dbReference>
<dbReference type="AlphaFoldDB" id="A0AA88YSL2"/>
<reference evidence="4" key="1">
    <citation type="submission" date="2019-08" db="EMBL/GenBank/DDBJ databases">
        <title>The improved chromosome-level genome for the pearl oyster Pinctada fucata martensii using PacBio sequencing and Hi-C.</title>
        <authorList>
            <person name="Zheng Z."/>
        </authorList>
    </citation>
    <scope>NUCLEOTIDE SEQUENCE</scope>
    <source>
        <strain evidence="4">ZZ-2019</strain>
        <tissue evidence="4">Adductor muscle</tissue>
    </source>
</reference>
<evidence type="ECO:0000259" key="3">
    <source>
        <dbReference type="SMART" id="SM00099"/>
    </source>
</evidence>
<dbReference type="PANTHER" id="PTHR22978">
    <property type="entry name" value="B-CELL TRANSLOCATION GENE"/>
    <property type="match status" value="1"/>
</dbReference>
<protein>
    <recommendedName>
        <fullName evidence="3">Anti-proliferative protein domain-containing protein</fullName>
    </recommendedName>
</protein>
<feature type="region of interest" description="Disordered" evidence="2">
    <location>
        <begin position="240"/>
        <end position="388"/>
    </location>
</feature>
<dbReference type="PRINTS" id="PR00310">
    <property type="entry name" value="ANTIPRLFBTG1"/>
</dbReference>
<feature type="compositionally biased region" description="Low complexity" evidence="2">
    <location>
        <begin position="262"/>
        <end position="284"/>
    </location>
</feature>
<accession>A0AA88YSL2</accession>
<dbReference type="Pfam" id="PF07742">
    <property type="entry name" value="BTG"/>
    <property type="match status" value="1"/>
</dbReference>
<dbReference type="Gene3D" id="3.90.640.90">
    <property type="entry name" value="Anti-proliferative protein, N-terminal domain"/>
    <property type="match status" value="1"/>
</dbReference>
<organism evidence="4 5">
    <name type="scientific">Pinctada imbricata</name>
    <name type="common">Atlantic pearl-oyster</name>
    <name type="synonym">Pinctada martensii</name>
    <dbReference type="NCBI Taxonomy" id="66713"/>
    <lineage>
        <taxon>Eukaryota</taxon>
        <taxon>Metazoa</taxon>
        <taxon>Spiralia</taxon>
        <taxon>Lophotrochozoa</taxon>
        <taxon>Mollusca</taxon>
        <taxon>Bivalvia</taxon>
        <taxon>Autobranchia</taxon>
        <taxon>Pteriomorphia</taxon>
        <taxon>Pterioida</taxon>
        <taxon>Pterioidea</taxon>
        <taxon>Pteriidae</taxon>
        <taxon>Pinctada</taxon>
    </lineage>
</organism>
<dbReference type="SUPFAM" id="SSF160696">
    <property type="entry name" value="BTG domain-like"/>
    <property type="match status" value="1"/>
</dbReference>
<evidence type="ECO:0000313" key="4">
    <source>
        <dbReference type="EMBL" id="KAK3107652.1"/>
    </source>
</evidence>
<feature type="domain" description="Anti-proliferative protein" evidence="3">
    <location>
        <begin position="1"/>
        <end position="108"/>
    </location>
</feature>
<feature type="region of interest" description="Disordered" evidence="2">
    <location>
        <begin position="197"/>
        <end position="223"/>
    </location>
</feature>
<sequence length="388" mass="42869">MREEISAAVVFITRLVRQNGDVSKEKVEEFSDCLSAILVEKFQNHWYSDHPTKGQGYRCIRINDFEPKDPVLEKAASESGLRYWDLHLPPELTLWVDPEDVCCRLGESRGTICTLAAKKDGSLENRAHSINIEELLQEGQERHNQEVNIVTTRSNHSNSNYRGNHFTKGLHHGANSNFYSKQQHNYFNNQQFQMTHNRFRPSNKNNNRRHPQVQEQVNGVRHSPEHVNEVRQQFLAQVTTAARGSDNDKPVQPKPINPMDVSSSSTTSSSSSSTDKSNINSPSSTTSQLNTANKSGNSTQTKSSGSSNKTGNSNLTQPSGATNKGGNSNPTSNQSGPKSTQPKGKTTNQGVSSVNQGIKPGSYNGGKSHQSKGGYPHLNNQKVAQKVF</sequence>
<comment type="similarity">
    <text evidence="1">Belongs to the BTG family.</text>
</comment>
<proteinExistence type="inferred from homology"/>
<dbReference type="FunFam" id="3.90.640.90:FF:000002">
    <property type="entry name" value="BTG anti-proliferation factor 4"/>
    <property type="match status" value="1"/>
</dbReference>
<gene>
    <name evidence="4" type="ORF">FSP39_019212</name>
</gene>